<evidence type="ECO:0000313" key="3">
    <source>
        <dbReference type="Proteomes" id="UP000271974"/>
    </source>
</evidence>
<organism evidence="2 3">
    <name type="scientific">Elysia chlorotica</name>
    <name type="common">Eastern emerald elysia</name>
    <name type="synonym">Sea slug</name>
    <dbReference type="NCBI Taxonomy" id="188477"/>
    <lineage>
        <taxon>Eukaryota</taxon>
        <taxon>Metazoa</taxon>
        <taxon>Spiralia</taxon>
        <taxon>Lophotrochozoa</taxon>
        <taxon>Mollusca</taxon>
        <taxon>Gastropoda</taxon>
        <taxon>Heterobranchia</taxon>
        <taxon>Euthyneura</taxon>
        <taxon>Panpulmonata</taxon>
        <taxon>Sacoglossa</taxon>
        <taxon>Placobranchoidea</taxon>
        <taxon>Plakobranchidae</taxon>
        <taxon>Elysia</taxon>
    </lineage>
</organism>
<dbReference type="Proteomes" id="UP000271974">
    <property type="component" value="Unassembled WGS sequence"/>
</dbReference>
<name>A0A3S1AZJ3_ELYCH</name>
<reference evidence="2 3" key="1">
    <citation type="submission" date="2019-01" db="EMBL/GenBank/DDBJ databases">
        <title>A draft genome assembly of the solar-powered sea slug Elysia chlorotica.</title>
        <authorList>
            <person name="Cai H."/>
            <person name="Li Q."/>
            <person name="Fang X."/>
            <person name="Li J."/>
            <person name="Curtis N.E."/>
            <person name="Altenburger A."/>
            <person name="Shibata T."/>
            <person name="Feng M."/>
            <person name="Maeda T."/>
            <person name="Schwartz J.A."/>
            <person name="Shigenobu S."/>
            <person name="Lundholm N."/>
            <person name="Nishiyama T."/>
            <person name="Yang H."/>
            <person name="Hasebe M."/>
            <person name="Li S."/>
            <person name="Pierce S.K."/>
            <person name="Wang J."/>
        </authorList>
    </citation>
    <scope>NUCLEOTIDE SEQUENCE [LARGE SCALE GENOMIC DNA]</scope>
    <source>
        <strain evidence="2">EC2010</strain>
        <tissue evidence="2">Whole organism of an adult</tissue>
    </source>
</reference>
<proteinExistence type="predicted"/>
<dbReference type="EMBL" id="RQTK01000683">
    <property type="protein sequence ID" value="RUS76165.1"/>
    <property type="molecule type" value="Genomic_DNA"/>
</dbReference>
<evidence type="ECO:0000313" key="2">
    <source>
        <dbReference type="EMBL" id="RUS76165.1"/>
    </source>
</evidence>
<dbReference type="OrthoDB" id="10643085at2759"/>
<feature type="region of interest" description="Disordered" evidence="1">
    <location>
        <begin position="1"/>
        <end position="123"/>
    </location>
</feature>
<gene>
    <name evidence="2" type="ORF">EGW08_016077</name>
</gene>
<accession>A0A3S1AZJ3</accession>
<feature type="compositionally biased region" description="Low complexity" evidence="1">
    <location>
        <begin position="48"/>
        <end position="83"/>
    </location>
</feature>
<sequence length="315" mass="35154">MPGAQSSLHRELSDPSRLPALKHNDNKDSSVIQEDNCPSHETEFSGIVNNYTNSKNTTSTTVNNNIHATTTNSNNNMGNNYNQVRKKHVNNNHNNADIRNNDTGAMSSDDENTNELSCQNKTRETMKPINDKTFIISRSVPTTNTEVPNITEQKPLAVASRPKLRKKSKSTLTPKTYRTKVNPKINTSFDPSKSKKTHNLSAIPNDQTYVYEDGLDPDPSAINDIDKTTDTIDVHALKLQEVHEALTPRRSKNNSNAKKKKSTSDENTPRQLKKAKILKRTSALLKNLETSPYLQGPIRKASDLSAAMLARIKRP</sequence>
<protein>
    <submittedName>
        <fullName evidence="2">Uncharacterized protein</fullName>
    </submittedName>
</protein>
<feature type="compositionally biased region" description="Low complexity" evidence="1">
    <location>
        <begin position="91"/>
        <end position="102"/>
    </location>
</feature>
<feature type="region of interest" description="Disordered" evidence="1">
    <location>
        <begin position="243"/>
        <end position="276"/>
    </location>
</feature>
<keyword evidence="3" id="KW-1185">Reference proteome</keyword>
<evidence type="ECO:0000256" key="1">
    <source>
        <dbReference type="SAM" id="MobiDB-lite"/>
    </source>
</evidence>
<feature type="region of interest" description="Disordered" evidence="1">
    <location>
        <begin position="181"/>
        <end position="200"/>
    </location>
</feature>
<feature type="compositionally biased region" description="Basic residues" evidence="1">
    <location>
        <begin position="249"/>
        <end position="261"/>
    </location>
</feature>
<comment type="caution">
    <text evidence="2">The sequence shown here is derived from an EMBL/GenBank/DDBJ whole genome shotgun (WGS) entry which is preliminary data.</text>
</comment>
<dbReference type="AlphaFoldDB" id="A0A3S1AZJ3"/>